<comment type="subunit">
    <text evidence="5">The complex is composed of two ATP-binding proteins (ModC), two transmembrane proteins (ModB) and a solute-binding protein (ModA).</text>
</comment>
<dbReference type="FunFam" id="3.40.190.10:FF:000035">
    <property type="entry name" value="Molybdate ABC transporter substrate-binding protein"/>
    <property type="match status" value="1"/>
</dbReference>
<organism evidence="8 9">
    <name type="scientific">Beijerinckia indica subsp. indica (strain ATCC 9039 / DSM 1715 / NCIMB 8712)</name>
    <dbReference type="NCBI Taxonomy" id="395963"/>
    <lineage>
        <taxon>Bacteria</taxon>
        <taxon>Pseudomonadati</taxon>
        <taxon>Pseudomonadota</taxon>
        <taxon>Alphaproteobacteria</taxon>
        <taxon>Hyphomicrobiales</taxon>
        <taxon>Beijerinckiaceae</taxon>
        <taxon>Beijerinckia</taxon>
    </lineage>
</organism>
<name>B2IHB5_BEII9</name>
<dbReference type="PIRSF" id="PIRSF004846">
    <property type="entry name" value="ModA"/>
    <property type="match status" value="1"/>
</dbReference>
<dbReference type="eggNOG" id="COG0725">
    <property type="taxonomic scope" value="Bacteria"/>
</dbReference>
<feature type="binding site" evidence="6">
    <location>
        <position position="187"/>
    </location>
    <ligand>
        <name>molybdate</name>
        <dbReference type="ChEBI" id="CHEBI:36264"/>
    </ligand>
</feature>
<evidence type="ECO:0000313" key="9">
    <source>
        <dbReference type="Proteomes" id="UP000001695"/>
    </source>
</evidence>
<evidence type="ECO:0000256" key="1">
    <source>
        <dbReference type="ARBA" id="ARBA00009175"/>
    </source>
</evidence>
<dbReference type="PANTHER" id="PTHR30632:SF17">
    <property type="entry name" value="MOLYBDATE-BINDING PROTEIN MODA"/>
    <property type="match status" value="1"/>
</dbReference>
<feature type="binding site" evidence="6">
    <location>
        <position position="205"/>
    </location>
    <ligand>
        <name>molybdate</name>
        <dbReference type="ChEBI" id="CHEBI:36264"/>
    </ligand>
</feature>
<dbReference type="Pfam" id="PF13531">
    <property type="entry name" value="SBP_bac_11"/>
    <property type="match status" value="1"/>
</dbReference>
<comment type="similarity">
    <text evidence="1">Belongs to the bacterial solute-binding protein ModA family.</text>
</comment>
<dbReference type="GO" id="GO:0046872">
    <property type="term" value="F:metal ion binding"/>
    <property type="evidence" value="ECO:0007669"/>
    <property type="project" value="UniProtKB-KW"/>
</dbReference>
<dbReference type="GO" id="GO:0030288">
    <property type="term" value="C:outer membrane-bounded periplasmic space"/>
    <property type="evidence" value="ECO:0007669"/>
    <property type="project" value="TreeGrafter"/>
</dbReference>
<dbReference type="OrthoDB" id="9785015at2"/>
<dbReference type="InterPro" id="IPR005950">
    <property type="entry name" value="ModA"/>
</dbReference>
<dbReference type="GO" id="GO:0030973">
    <property type="term" value="F:molybdate ion binding"/>
    <property type="evidence" value="ECO:0007669"/>
    <property type="project" value="TreeGrafter"/>
</dbReference>
<dbReference type="Proteomes" id="UP000001695">
    <property type="component" value="Chromosome"/>
</dbReference>
<evidence type="ECO:0000256" key="3">
    <source>
        <dbReference type="ARBA" id="ARBA00022723"/>
    </source>
</evidence>
<dbReference type="Gene3D" id="3.40.190.10">
    <property type="entry name" value="Periplasmic binding protein-like II"/>
    <property type="match status" value="2"/>
</dbReference>
<evidence type="ECO:0000256" key="7">
    <source>
        <dbReference type="SAM" id="SignalP"/>
    </source>
</evidence>
<keyword evidence="2 6" id="KW-0500">Molybdenum</keyword>
<evidence type="ECO:0000313" key="8">
    <source>
        <dbReference type="EMBL" id="ACB95900.1"/>
    </source>
</evidence>
<dbReference type="STRING" id="395963.Bind_2284"/>
<feature type="chain" id="PRO_5002778950" evidence="7">
    <location>
        <begin position="29"/>
        <end position="270"/>
    </location>
</feature>
<keyword evidence="4 7" id="KW-0732">Signal</keyword>
<dbReference type="KEGG" id="bid:Bind_2284"/>
<dbReference type="EMBL" id="CP001016">
    <property type="protein sequence ID" value="ACB95900.1"/>
    <property type="molecule type" value="Genomic_DNA"/>
</dbReference>
<dbReference type="GO" id="GO:0015689">
    <property type="term" value="P:molybdate ion transport"/>
    <property type="evidence" value="ECO:0007669"/>
    <property type="project" value="InterPro"/>
</dbReference>
<dbReference type="AlphaFoldDB" id="B2IHB5"/>
<evidence type="ECO:0000256" key="4">
    <source>
        <dbReference type="ARBA" id="ARBA00022729"/>
    </source>
</evidence>
<reference evidence="9" key="1">
    <citation type="submission" date="2008-03" db="EMBL/GenBank/DDBJ databases">
        <title>Complete sequence of chromosome of Beijerinckia indica subsp. indica ATCC 9039.</title>
        <authorList>
            <consortium name="US DOE Joint Genome Institute"/>
            <person name="Copeland A."/>
            <person name="Lucas S."/>
            <person name="Lapidus A."/>
            <person name="Glavina del Rio T."/>
            <person name="Dalin E."/>
            <person name="Tice H."/>
            <person name="Bruce D."/>
            <person name="Goodwin L."/>
            <person name="Pitluck S."/>
            <person name="LaButti K."/>
            <person name="Schmutz J."/>
            <person name="Larimer F."/>
            <person name="Land M."/>
            <person name="Hauser L."/>
            <person name="Kyrpides N."/>
            <person name="Mikhailova N."/>
            <person name="Dunfield P.F."/>
            <person name="Dedysh S.N."/>
            <person name="Liesack W."/>
            <person name="Saw J.H."/>
            <person name="Alam M."/>
            <person name="Chen Y."/>
            <person name="Murrell J.C."/>
            <person name="Richardson P."/>
        </authorList>
    </citation>
    <scope>NUCLEOTIDE SEQUENCE [LARGE SCALE GENOMIC DNA]</scope>
    <source>
        <strain evidence="9">ATCC 9039 / DSM 1715 / NCIMB 8712</strain>
    </source>
</reference>
<gene>
    <name evidence="8" type="ordered locus">Bind_2284</name>
</gene>
<dbReference type="InterPro" id="IPR050682">
    <property type="entry name" value="ModA/WtpA"/>
</dbReference>
<protein>
    <submittedName>
        <fullName evidence="8">Molybdenum ABC transporter, periplasmic molybdate-binding protein</fullName>
    </submittedName>
</protein>
<dbReference type="SUPFAM" id="SSF53850">
    <property type="entry name" value="Periplasmic binding protein-like II"/>
    <property type="match status" value="1"/>
</dbReference>
<keyword evidence="9" id="KW-1185">Reference proteome</keyword>
<sequence>MTKITRRTWGALGLLLTFTLALPQWSLAQAPAPAPTAGTGPVIFAAASMKTALDGVAAAWQAQTGKKPAISYASSAVLAKQIEQGAPADIFISADVEWMDYLDKAKLLKPGTRRNLLGNELVLIEPANDNVALKITSGFDLAKATGDSKIAVCTISSCPGGIYAKQAFENLKVWSEVEPKLAQADNIRNALALVSRGEAKFGVVYATDAKAEPKVKVVDTFPSASHNPIVYPIALLNSSTNPDAQAFAGFLTSQAATKILTDQGFSILQK</sequence>
<accession>B2IHB5</accession>
<dbReference type="GO" id="GO:1901359">
    <property type="term" value="F:tungstate binding"/>
    <property type="evidence" value="ECO:0007669"/>
    <property type="project" value="UniProtKB-ARBA"/>
</dbReference>
<feature type="signal peptide" evidence="7">
    <location>
        <begin position="1"/>
        <end position="28"/>
    </location>
</feature>
<dbReference type="PANTHER" id="PTHR30632">
    <property type="entry name" value="MOLYBDATE-BINDING PERIPLASMIC PROTEIN"/>
    <property type="match status" value="1"/>
</dbReference>
<dbReference type="NCBIfam" id="TIGR01256">
    <property type="entry name" value="modA"/>
    <property type="match status" value="1"/>
</dbReference>
<evidence type="ECO:0000256" key="5">
    <source>
        <dbReference type="ARBA" id="ARBA00062515"/>
    </source>
</evidence>
<reference evidence="8 9" key="2">
    <citation type="journal article" date="2010" name="J. Bacteriol.">
        <title>Complete genome sequence of Beijerinckia indica subsp. indica.</title>
        <authorList>
            <person name="Tamas I."/>
            <person name="Dedysh S.N."/>
            <person name="Liesack W."/>
            <person name="Stott M.B."/>
            <person name="Alam M."/>
            <person name="Murrell J.C."/>
            <person name="Dunfield P.F."/>
        </authorList>
    </citation>
    <scope>NUCLEOTIDE SEQUENCE [LARGE SCALE GENOMIC DNA]</scope>
    <source>
        <strain evidence="9">ATCC 9039 / DSM 1715 / NCIMB 8712</strain>
    </source>
</reference>
<proteinExistence type="inferred from homology"/>
<dbReference type="HOGENOM" id="CLU_065520_3_0_5"/>
<evidence type="ECO:0000256" key="6">
    <source>
        <dbReference type="PIRSR" id="PIRSR004846-1"/>
    </source>
</evidence>
<feature type="binding site" evidence="6">
    <location>
        <position position="75"/>
    </location>
    <ligand>
        <name>molybdate</name>
        <dbReference type="ChEBI" id="CHEBI:36264"/>
    </ligand>
</feature>
<keyword evidence="3 6" id="KW-0479">Metal-binding</keyword>
<evidence type="ECO:0000256" key="2">
    <source>
        <dbReference type="ARBA" id="ARBA00022505"/>
    </source>
</evidence>
<feature type="binding site" evidence="6">
    <location>
        <position position="48"/>
    </location>
    <ligand>
        <name>molybdate</name>
        <dbReference type="ChEBI" id="CHEBI:36264"/>
    </ligand>
</feature>
<dbReference type="RefSeq" id="WP_012385253.1">
    <property type="nucleotide sequence ID" value="NC_010581.1"/>
</dbReference>